<keyword evidence="1" id="KW-1133">Transmembrane helix</keyword>
<keyword evidence="3" id="KW-1185">Reference proteome</keyword>
<dbReference type="STRING" id="1611254.A0A2G5SKD2"/>
<feature type="transmembrane region" description="Helical" evidence="1">
    <location>
        <begin position="176"/>
        <end position="195"/>
    </location>
</feature>
<evidence type="ECO:0000256" key="1">
    <source>
        <dbReference type="SAM" id="Phobius"/>
    </source>
</evidence>
<evidence type="ECO:0008006" key="4">
    <source>
        <dbReference type="Google" id="ProtNLM"/>
    </source>
</evidence>
<dbReference type="AlphaFoldDB" id="A0A2G5SKD2"/>
<evidence type="ECO:0000313" key="2">
    <source>
        <dbReference type="EMBL" id="PIC15382.1"/>
    </source>
</evidence>
<feature type="transmembrane region" description="Helical" evidence="1">
    <location>
        <begin position="215"/>
        <end position="232"/>
    </location>
</feature>
<dbReference type="EMBL" id="PDUG01000006">
    <property type="protein sequence ID" value="PIC15382.1"/>
    <property type="molecule type" value="Genomic_DNA"/>
</dbReference>
<feature type="transmembrane region" description="Helical" evidence="1">
    <location>
        <begin position="147"/>
        <end position="169"/>
    </location>
</feature>
<evidence type="ECO:0000313" key="3">
    <source>
        <dbReference type="Proteomes" id="UP000230233"/>
    </source>
</evidence>
<reference evidence="3" key="1">
    <citation type="submission" date="2017-10" db="EMBL/GenBank/DDBJ databases">
        <title>Rapid genome shrinkage in a self-fertile nematode reveals novel sperm competition proteins.</title>
        <authorList>
            <person name="Yin D."/>
            <person name="Schwarz E.M."/>
            <person name="Thomas C.G."/>
            <person name="Felde R.L."/>
            <person name="Korf I.F."/>
            <person name="Cutter A.D."/>
            <person name="Schartner C.M."/>
            <person name="Ralston E.J."/>
            <person name="Meyer B.J."/>
            <person name="Haag E.S."/>
        </authorList>
    </citation>
    <scope>NUCLEOTIDE SEQUENCE [LARGE SCALE GENOMIC DNA]</scope>
    <source>
        <strain evidence="3">JU1422</strain>
    </source>
</reference>
<dbReference type="OrthoDB" id="5873812at2759"/>
<protein>
    <recommendedName>
        <fullName evidence="4">Cation efflux protein cytoplasmic domain-containing protein</fullName>
    </recommendedName>
</protein>
<comment type="caution">
    <text evidence="2">The sequence shown here is derived from an EMBL/GenBank/DDBJ whole genome shotgun (WGS) entry which is preliminary data.</text>
</comment>
<keyword evidence="1" id="KW-0812">Transmembrane</keyword>
<sequence>MDTADATRGLLNNRELVGSSLYVRNDDPEANRERFLRFLGLLLLLLGMTEYVFGIMVHSPMLSIQFAGSVLAVASALELTHYPNVRYLPSHQAINLLFRTFGTIFYIACMFLNLTHCLEDISDIKSSEHSHDVNETENSAHSHGPDLAVNVFYITIADVIVKSIFTLVYNPLSIHFIGNFVVLVSPPAIAIALYFYNKLELHFFFDWLDHHLEPVTAITLTLICIAIAVFSLHRKKQYLLAEGPKNFKIDEISESVKTKNASLDKVDHVHASCVWPDGFTVSLKAYIKVEKNNKNWVAQAADDFLNLKSLLHTEIKAKGAKDVIVEPVFVDQNELNPTFDPICISTSCHNEDVGCCTIPKTADNA</sequence>
<gene>
    <name evidence="2" type="primary">Cni-sur-7</name>
    <name evidence="2" type="synonym">Cnig_chr_X.g22380</name>
    <name evidence="2" type="ORF">B9Z55_022380</name>
</gene>
<organism evidence="2 3">
    <name type="scientific">Caenorhabditis nigoni</name>
    <dbReference type="NCBI Taxonomy" id="1611254"/>
    <lineage>
        <taxon>Eukaryota</taxon>
        <taxon>Metazoa</taxon>
        <taxon>Ecdysozoa</taxon>
        <taxon>Nematoda</taxon>
        <taxon>Chromadorea</taxon>
        <taxon>Rhabditida</taxon>
        <taxon>Rhabditina</taxon>
        <taxon>Rhabditomorpha</taxon>
        <taxon>Rhabditoidea</taxon>
        <taxon>Rhabditidae</taxon>
        <taxon>Peloderinae</taxon>
        <taxon>Caenorhabditis</taxon>
    </lineage>
</organism>
<name>A0A2G5SKD2_9PELO</name>
<feature type="transmembrane region" description="Helical" evidence="1">
    <location>
        <begin position="35"/>
        <end position="56"/>
    </location>
</feature>
<accession>A0A2G5SKD2</accession>
<dbReference type="Proteomes" id="UP000230233">
    <property type="component" value="Chromosome X"/>
</dbReference>
<feature type="transmembrane region" description="Helical" evidence="1">
    <location>
        <begin position="94"/>
        <end position="114"/>
    </location>
</feature>
<keyword evidence="1" id="KW-0472">Membrane</keyword>
<feature type="transmembrane region" description="Helical" evidence="1">
    <location>
        <begin position="62"/>
        <end position="82"/>
    </location>
</feature>
<proteinExistence type="predicted"/>